<feature type="compositionally biased region" description="Pro residues" evidence="1">
    <location>
        <begin position="434"/>
        <end position="445"/>
    </location>
</feature>
<keyword evidence="2" id="KW-1133">Transmembrane helix</keyword>
<feature type="transmembrane region" description="Helical" evidence="2">
    <location>
        <begin position="191"/>
        <end position="216"/>
    </location>
</feature>
<evidence type="ECO:0000256" key="1">
    <source>
        <dbReference type="SAM" id="MobiDB-lite"/>
    </source>
</evidence>
<dbReference type="STRING" id="1314777.A0A164MHP8"/>
<gene>
    <name evidence="3" type="ORF">SISNIDRAFT_461553</name>
</gene>
<proteinExistence type="predicted"/>
<sequence length="475" mass="51745">MNFTVDDTYPALNYSSSPGWHTAPVTDPNLGQTFGRTYHATQENQASFALSFTGSAIYIFGSKGPGHSNFSVRWNNLVQGGTANSPTVQYRQLLWSRVFPTDGSEGGGPGGSGQHQLLFTNVPDGTNNWLDIDFLTFSQPNNGTTTADPGPYSTTNAAFLSGLATSTIAAASSTADAASSSSTSTSSSHSFPMTIITVILGVLLGLLILAIVLYFLRRKLKRGGPPALAISPYQKEFPKTVLQPPPTRQHGNFRPIVDTQSYPSIPERIDSASRATASPHPASHHTTSQHISHPGSPFTSSASADRSTPDPFVPPLHEISRGQHMMKVIHEHEQEFPVASPTTQASSELLTPHAQQYPPTSTLYPPDRETHNGSAMGWSERTLYSRTSVAEKHPPSFRTIDENTMPLPRQKQLLQQQYQQRFSNVISHHQMPQPVAPHPIRPPRPPSDDVNDLGDVRAVYTDSQSMRTNYLDLSA</sequence>
<dbReference type="Gene3D" id="2.60.120.260">
    <property type="entry name" value="Galactose-binding domain-like"/>
    <property type="match status" value="1"/>
</dbReference>
<name>A0A164MHP8_9AGAM</name>
<dbReference type="EMBL" id="KV419471">
    <property type="protein sequence ID" value="KZS86720.1"/>
    <property type="molecule type" value="Genomic_DNA"/>
</dbReference>
<keyword evidence="2" id="KW-0472">Membrane</keyword>
<protein>
    <recommendedName>
        <fullName evidence="5">Mid2 domain-containing protein</fullName>
    </recommendedName>
</protein>
<feature type="region of interest" description="Disordered" evidence="1">
    <location>
        <begin position="238"/>
        <end position="317"/>
    </location>
</feature>
<accession>A0A164MHP8</accession>
<dbReference type="AlphaFoldDB" id="A0A164MHP8"/>
<dbReference type="OrthoDB" id="2563669at2759"/>
<keyword evidence="2" id="KW-0812">Transmembrane</keyword>
<reference evidence="3 4" key="1">
    <citation type="journal article" date="2016" name="Mol. Biol. Evol.">
        <title>Comparative Genomics of Early-Diverging Mushroom-Forming Fungi Provides Insights into the Origins of Lignocellulose Decay Capabilities.</title>
        <authorList>
            <person name="Nagy L.G."/>
            <person name="Riley R."/>
            <person name="Tritt A."/>
            <person name="Adam C."/>
            <person name="Daum C."/>
            <person name="Floudas D."/>
            <person name="Sun H."/>
            <person name="Yadav J.S."/>
            <person name="Pangilinan J."/>
            <person name="Larsson K.H."/>
            <person name="Matsuura K."/>
            <person name="Barry K."/>
            <person name="Labutti K."/>
            <person name="Kuo R."/>
            <person name="Ohm R.A."/>
            <person name="Bhattacharya S.S."/>
            <person name="Shirouzu T."/>
            <person name="Yoshinaga Y."/>
            <person name="Martin F.M."/>
            <person name="Grigoriev I.V."/>
            <person name="Hibbett D.S."/>
        </authorList>
    </citation>
    <scope>NUCLEOTIDE SEQUENCE [LARGE SCALE GENOMIC DNA]</scope>
    <source>
        <strain evidence="3 4">HHB9708</strain>
    </source>
</reference>
<evidence type="ECO:0000313" key="3">
    <source>
        <dbReference type="EMBL" id="KZS86720.1"/>
    </source>
</evidence>
<keyword evidence="4" id="KW-1185">Reference proteome</keyword>
<evidence type="ECO:0000313" key="4">
    <source>
        <dbReference type="Proteomes" id="UP000076722"/>
    </source>
</evidence>
<feature type="compositionally biased region" description="Polar residues" evidence="1">
    <location>
        <begin position="284"/>
        <end position="306"/>
    </location>
</feature>
<evidence type="ECO:0008006" key="5">
    <source>
        <dbReference type="Google" id="ProtNLM"/>
    </source>
</evidence>
<organism evidence="3 4">
    <name type="scientific">Sistotremastrum niveocremeum HHB9708</name>
    <dbReference type="NCBI Taxonomy" id="1314777"/>
    <lineage>
        <taxon>Eukaryota</taxon>
        <taxon>Fungi</taxon>
        <taxon>Dikarya</taxon>
        <taxon>Basidiomycota</taxon>
        <taxon>Agaricomycotina</taxon>
        <taxon>Agaricomycetes</taxon>
        <taxon>Sistotremastrales</taxon>
        <taxon>Sistotremastraceae</taxon>
        <taxon>Sertulicium</taxon>
        <taxon>Sertulicium niveocremeum</taxon>
    </lineage>
</organism>
<evidence type="ECO:0000256" key="2">
    <source>
        <dbReference type="SAM" id="Phobius"/>
    </source>
</evidence>
<dbReference type="Proteomes" id="UP000076722">
    <property type="component" value="Unassembled WGS sequence"/>
</dbReference>
<feature type="region of interest" description="Disordered" evidence="1">
    <location>
        <begin position="431"/>
        <end position="452"/>
    </location>
</feature>